<dbReference type="SUPFAM" id="SSF53187">
    <property type="entry name" value="Zn-dependent exopeptidases"/>
    <property type="match status" value="1"/>
</dbReference>
<dbReference type="GO" id="GO:0030288">
    <property type="term" value="C:outer membrane-bounded periplasmic space"/>
    <property type="evidence" value="ECO:0007669"/>
    <property type="project" value="TreeGrafter"/>
</dbReference>
<dbReference type="AlphaFoldDB" id="A0A0U9HJR5"/>
<accession>A0A0U9HJR5</accession>
<dbReference type="InterPro" id="IPR021731">
    <property type="entry name" value="AMIN_dom"/>
</dbReference>
<organism evidence="4">
    <name type="scientific">Tepidanaerobacter syntrophicus</name>
    <dbReference type="NCBI Taxonomy" id="224999"/>
    <lineage>
        <taxon>Bacteria</taxon>
        <taxon>Bacillati</taxon>
        <taxon>Bacillota</taxon>
        <taxon>Clostridia</taxon>
        <taxon>Thermosediminibacterales</taxon>
        <taxon>Tepidanaerobacteraceae</taxon>
        <taxon>Tepidanaerobacter</taxon>
    </lineage>
</organism>
<dbReference type="InterPro" id="IPR050695">
    <property type="entry name" value="N-acetylmuramoyl_amidase_3"/>
</dbReference>
<dbReference type="InterPro" id="IPR002508">
    <property type="entry name" value="MurNAc-LAA_cat"/>
</dbReference>
<dbReference type="GO" id="GO:0009253">
    <property type="term" value="P:peptidoglycan catabolic process"/>
    <property type="evidence" value="ECO:0007669"/>
    <property type="project" value="InterPro"/>
</dbReference>
<protein>
    <submittedName>
        <fullName evidence="4">N-acetylmuramoyl-L-alanine amidase</fullName>
    </submittedName>
</protein>
<dbReference type="InterPro" id="IPR012854">
    <property type="entry name" value="Cu_amine_oxidase-like_N"/>
</dbReference>
<keyword evidence="5" id="KW-1185">Reference proteome</keyword>
<evidence type="ECO:0000256" key="1">
    <source>
        <dbReference type="ARBA" id="ARBA00022801"/>
    </source>
</evidence>
<dbReference type="InterPro" id="IPR036582">
    <property type="entry name" value="Mao_N_sf"/>
</dbReference>
<dbReference type="STRING" id="224999.GCA_001485475_00527"/>
<gene>
    <name evidence="4" type="ORF">TSYNT_5375</name>
</gene>
<reference evidence="4" key="1">
    <citation type="journal article" date="2016" name="Genome Announc.">
        <title>Draft Genome Sequence of the Syntrophic Lactate-Degrading Bacterium Tepidanaerobacter syntrophicus JLT.</title>
        <authorList>
            <person name="Matsuura N."/>
            <person name="Ohashi A."/>
            <person name="Tourlousse D.M."/>
            <person name="Sekiguchi Y."/>
        </authorList>
    </citation>
    <scope>NUCLEOTIDE SEQUENCE [LARGE SCALE GENOMIC DNA]</scope>
    <source>
        <strain evidence="4">JL</strain>
    </source>
</reference>
<feature type="signal peptide" evidence="2">
    <location>
        <begin position="1"/>
        <end position="22"/>
    </location>
</feature>
<dbReference type="Pfam" id="PF01520">
    <property type="entry name" value="Amidase_3"/>
    <property type="match status" value="1"/>
</dbReference>
<dbReference type="PANTHER" id="PTHR30404:SF0">
    <property type="entry name" value="N-ACETYLMURAMOYL-L-ALANINE AMIDASE AMIC"/>
    <property type="match status" value="1"/>
</dbReference>
<dbReference type="Proteomes" id="UP000062160">
    <property type="component" value="Unassembled WGS sequence"/>
</dbReference>
<keyword evidence="2" id="KW-0732">Signal</keyword>
<evidence type="ECO:0000313" key="4">
    <source>
        <dbReference type="EMBL" id="GAQ24531.1"/>
    </source>
</evidence>
<dbReference type="PANTHER" id="PTHR30404">
    <property type="entry name" value="N-ACETYLMURAMOYL-L-ALANINE AMIDASE"/>
    <property type="match status" value="1"/>
</dbReference>
<evidence type="ECO:0000259" key="3">
    <source>
        <dbReference type="SMART" id="SM00646"/>
    </source>
</evidence>
<dbReference type="OrthoDB" id="9813450at2"/>
<dbReference type="Gene3D" id="2.60.40.3500">
    <property type="match status" value="2"/>
</dbReference>
<dbReference type="Gene3D" id="3.30.457.10">
    <property type="entry name" value="Copper amine oxidase-like, N-terminal domain"/>
    <property type="match status" value="1"/>
</dbReference>
<evidence type="ECO:0000256" key="2">
    <source>
        <dbReference type="SAM" id="SignalP"/>
    </source>
</evidence>
<dbReference type="EMBL" id="DF976999">
    <property type="protein sequence ID" value="GAQ24531.1"/>
    <property type="molecule type" value="Genomic_DNA"/>
</dbReference>
<evidence type="ECO:0000313" key="5">
    <source>
        <dbReference type="Proteomes" id="UP000062160"/>
    </source>
</evidence>
<feature type="domain" description="MurNAc-LAA" evidence="3">
    <location>
        <begin position="529"/>
        <end position="639"/>
    </location>
</feature>
<feature type="chain" id="PRO_5039213241" evidence="2">
    <location>
        <begin position="23"/>
        <end position="647"/>
    </location>
</feature>
<dbReference type="SUPFAM" id="SSF55383">
    <property type="entry name" value="Copper amine oxidase, domain N"/>
    <property type="match status" value="1"/>
</dbReference>
<dbReference type="RefSeq" id="WP_059031587.1">
    <property type="nucleotide sequence ID" value="NZ_DF976999.1"/>
</dbReference>
<keyword evidence="1" id="KW-0378">Hydrolase</keyword>
<proteinExistence type="predicted"/>
<dbReference type="Gene3D" id="3.40.630.40">
    <property type="entry name" value="Zn-dependent exopeptidases"/>
    <property type="match status" value="1"/>
</dbReference>
<dbReference type="GO" id="GO:0008745">
    <property type="term" value="F:N-acetylmuramoyl-L-alanine amidase activity"/>
    <property type="evidence" value="ECO:0007669"/>
    <property type="project" value="InterPro"/>
</dbReference>
<dbReference type="Pfam" id="PF07833">
    <property type="entry name" value="Cu_amine_oxidN1"/>
    <property type="match status" value="1"/>
</dbReference>
<name>A0A0U9HJR5_9FIRM</name>
<dbReference type="Pfam" id="PF11741">
    <property type="entry name" value="AMIN"/>
    <property type="match status" value="1"/>
</dbReference>
<dbReference type="CDD" id="cd02696">
    <property type="entry name" value="MurNAc-LAA"/>
    <property type="match status" value="1"/>
</dbReference>
<dbReference type="SMART" id="SM00646">
    <property type="entry name" value="Ami_3"/>
    <property type="match status" value="1"/>
</dbReference>
<sequence>MLKKIFAAAAIFLLFIGLPAYALADAKPIEIYINGQKVDSDVPPVIVNDRTLAPVRVISENLGAQVAWDNTNRLVKVATASKNITLKIDDKKAVVDGQEITLDAPATIVNDRTLVPLRFLSESLGADVTWDNDQRRVVINSGKTKITGFSYEVVDGKPAVVIMGDGPLNYSEVNTDIEGKFAIDVEANLGTKENVFDVDSEFLDKAIAGEISVDPPTARIVLNLKSAASPKISSSSDKKNLYLTFDTVLKDVTAKKDDGDLKVNIEAADSCTINYFLLSNPDRLVLDIKNIKLGEKTSVDTPDNDFVENIRLGQFSDDTVRVVFDLKKDAAYQVSQNSSDISVVFSKIDTITNIEVTNQGGVAFIDIDADGKINYEFTEGKNKKKFKLTAYNAGLGEDLANSGTINVNNGVIDRIEFSKIKDGNASNLEITFYAASYSTGQLLSNSPSSLIRLEMYPSQTAAEGLLTGKKIVVDPGHGGSECGALANGVQEKDINLGIGLKLAKVLEDNGAEVYMTRDDDTYVGLYERANMANDLNADLFISIHSNATTGSTPSGTETLYYPTAEKKLLAQAVQKALISAINLNNRGIVERPGLVVTRETKMPSVLVEVGFMTNPNDFALLMDDSFRQRAAEGICQGIIDYFSQKTD</sequence>